<evidence type="ECO:0000313" key="2">
    <source>
        <dbReference type="Proteomes" id="UP001341281"/>
    </source>
</evidence>
<accession>A0AAQ3PM70</accession>
<reference evidence="1 2" key="1">
    <citation type="submission" date="2024-02" db="EMBL/GenBank/DDBJ databases">
        <title>High-quality chromosome-scale genome assembly of Pensacola bahiagrass (Paspalum notatum Flugge var. saurae).</title>
        <authorList>
            <person name="Vega J.M."/>
            <person name="Podio M."/>
            <person name="Orjuela J."/>
            <person name="Siena L.A."/>
            <person name="Pessino S.C."/>
            <person name="Combes M.C."/>
            <person name="Mariac C."/>
            <person name="Albertini E."/>
            <person name="Pupilli F."/>
            <person name="Ortiz J.P.A."/>
            <person name="Leblanc O."/>
        </authorList>
    </citation>
    <scope>NUCLEOTIDE SEQUENCE [LARGE SCALE GENOMIC DNA]</scope>
    <source>
        <strain evidence="1">R1</strain>
        <tissue evidence="1">Leaf</tissue>
    </source>
</reference>
<dbReference type="PANTHER" id="PTHR33116:SF86">
    <property type="entry name" value="REVERSE TRANSCRIPTASE DOMAIN-CONTAINING PROTEIN"/>
    <property type="match status" value="1"/>
</dbReference>
<proteinExistence type="predicted"/>
<protein>
    <submittedName>
        <fullName evidence="1">Uncharacterized protein</fullName>
    </submittedName>
</protein>
<dbReference type="PANTHER" id="PTHR33116">
    <property type="entry name" value="REVERSE TRANSCRIPTASE ZINC-BINDING DOMAIN-CONTAINING PROTEIN-RELATED-RELATED"/>
    <property type="match status" value="1"/>
</dbReference>
<sequence>MYRNRCFKMDRIQTISMTPSRTLYLQRKKSRQRMSVDCSRCYRTHHQLLSNRGDASRAEQNFHIPNSKRLLSFREDTSQQNVILAHEITHSFSLKSWNQQAFMLKIDLATIHSMISADDLIVYGQTTQEITSINNFFSHAVKLRVKPQSGVNLQSHSAERTKLTGLKADSLSHACRLVYIKSVLASIPIYYMTNVLLPKDLLEKITAIIRNFWWKGPQVEGTTKSICFRAWEGICQPKQLGGLGIKNIATVNKSLVTHSAWLVAAQKDSFLFKVLKSKYHPHISFWNAPLTGSRSVFWFSVHIVKHYIQDNSFYQIHEGINRYVNRSFEPFEQSMEGCKSSIKTENYSLEDAKQPVQTRIVPVGIGLFLKERIQGKNFKLKLQVQADHVTAHAILFAMKMNRPLQIHSTTIYSDNQDLITTLNKEDLVLDAPAWDLRPLLASISAFDNFSRCSFSKI</sequence>
<gene>
    <name evidence="1" type="ORF">U9M48_003066</name>
</gene>
<keyword evidence="2" id="KW-1185">Reference proteome</keyword>
<name>A0AAQ3PM70_PASNO</name>
<dbReference type="EMBL" id="CP144745">
    <property type="protein sequence ID" value="WVZ51969.1"/>
    <property type="molecule type" value="Genomic_DNA"/>
</dbReference>
<dbReference type="Proteomes" id="UP001341281">
    <property type="component" value="Chromosome 01"/>
</dbReference>
<feature type="non-terminal residue" evidence="1">
    <location>
        <position position="1"/>
    </location>
</feature>
<dbReference type="AlphaFoldDB" id="A0AAQ3PM70"/>
<evidence type="ECO:0000313" key="1">
    <source>
        <dbReference type="EMBL" id="WVZ51969.1"/>
    </source>
</evidence>
<organism evidence="1 2">
    <name type="scientific">Paspalum notatum var. saurae</name>
    <dbReference type="NCBI Taxonomy" id="547442"/>
    <lineage>
        <taxon>Eukaryota</taxon>
        <taxon>Viridiplantae</taxon>
        <taxon>Streptophyta</taxon>
        <taxon>Embryophyta</taxon>
        <taxon>Tracheophyta</taxon>
        <taxon>Spermatophyta</taxon>
        <taxon>Magnoliopsida</taxon>
        <taxon>Liliopsida</taxon>
        <taxon>Poales</taxon>
        <taxon>Poaceae</taxon>
        <taxon>PACMAD clade</taxon>
        <taxon>Panicoideae</taxon>
        <taxon>Andropogonodae</taxon>
        <taxon>Paspaleae</taxon>
        <taxon>Paspalinae</taxon>
        <taxon>Paspalum</taxon>
    </lineage>
</organism>